<sequence>MVGHIQDQNRIVPEFIEGPNLLNIENRSNEKSLTTPNFQDFVPNNYPAMAFSISSIYRESGVAGGSKDSRNFSTSAVGFFMGEHVSESSWTMP</sequence>
<gene>
    <name evidence="1" type="ORF">HYC85_022504</name>
</gene>
<dbReference type="Proteomes" id="UP000593564">
    <property type="component" value="Unassembled WGS sequence"/>
</dbReference>
<dbReference type="EMBL" id="JACBKZ010000010">
    <property type="protein sequence ID" value="KAF5941337.1"/>
    <property type="molecule type" value="Genomic_DNA"/>
</dbReference>
<protein>
    <submittedName>
        <fullName evidence="1">Uncharacterized protein</fullName>
    </submittedName>
</protein>
<accession>A0A7J7GLG3</accession>
<proteinExistence type="predicted"/>
<name>A0A7J7GLG3_CAMSI</name>
<evidence type="ECO:0000313" key="2">
    <source>
        <dbReference type="Proteomes" id="UP000593564"/>
    </source>
</evidence>
<comment type="caution">
    <text evidence="1">The sequence shown here is derived from an EMBL/GenBank/DDBJ whole genome shotgun (WGS) entry which is preliminary data.</text>
</comment>
<reference evidence="1 2" key="2">
    <citation type="submission" date="2020-07" db="EMBL/GenBank/DDBJ databases">
        <title>Genome assembly of wild tea tree DASZ reveals pedigree and selection history of tea varieties.</title>
        <authorList>
            <person name="Zhang W."/>
        </authorList>
    </citation>
    <scope>NUCLEOTIDE SEQUENCE [LARGE SCALE GENOMIC DNA]</scope>
    <source>
        <strain evidence="2">cv. G240</strain>
        <tissue evidence="1">Leaf</tissue>
    </source>
</reference>
<keyword evidence="2" id="KW-1185">Reference proteome</keyword>
<organism evidence="1 2">
    <name type="scientific">Camellia sinensis</name>
    <name type="common">Tea plant</name>
    <name type="synonym">Thea sinensis</name>
    <dbReference type="NCBI Taxonomy" id="4442"/>
    <lineage>
        <taxon>Eukaryota</taxon>
        <taxon>Viridiplantae</taxon>
        <taxon>Streptophyta</taxon>
        <taxon>Embryophyta</taxon>
        <taxon>Tracheophyta</taxon>
        <taxon>Spermatophyta</taxon>
        <taxon>Magnoliopsida</taxon>
        <taxon>eudicotyledons</taxon>
        <taxon>Gunneridae</taxon>
        <taxon>Pentapetalae</taxon>
        <taxon>asterids</taxon>
        <taxon>Ericales</taxon>
        <taxon>Theaceae</taxon>
        <taxon>Camellia</taxon>
    </lineage>
</organism>
<reference evidence="2" key="1">
    <citation type="journal article" date="2020" name="Nat. Commun.">
        <title>Genome assembly of wild tea tree DASZ reveals pedigree and selection history of tea varieties.</title>
        <authorList>
            <person name="Zhang W."/>
            <person name="Zhang Y."/>
            <person name="Qiu H."/>
            <person name="Guo Y."/>
            <person name="Wan H."/>
            <person name="Zhang X."/>
            <person name="Scossa F."/>
            <person name="Alseekh S."/>
            <person name="Zhang Q."/>
            <person name="Wang P."/>
            <person name="Xu L."/>
            <person name="Schmidt M.H."/>
            <person name="Jia X."/>
            <person name="Li D."/>
            <person name="Zhu A."/>
            <person name="Guo F."/>
            <person name="Chen W."/>
            <person name="Ni D."/>
            <person name="Usadel B."/>
            <person name="Fernie A.R."/>
            <person name="Wen W."/>
        </authorList>
    </citation>
    <scope>NUCLEOTIDE SEQUENCE [LARGE SCALE GENOMIC DNA]</scope>
    <source>
        <strain evidence="2">cv. G240</strain>
    </source>
</reference>
<evidence type="ECO:0000313" key="1">
    <source>
        <dbReference type="EMBL" id="KAF5941337.1"/>
    </source>
</evidence>
<dbReference type="AlphaFoldDB" id="A0A7J7GLG3"/>